<keyword evidence="1" id="KW-0805">Transcription regulation</keyword>
<evidence type="ECO:0000259" key="5">
    <source>
        <dbReference type="PROSITE" id="PS50977"/>
    </source>
</evidence>
<comment type="caution">
    <text evidence="6">The sequence shown here is derived from an EMBL/GenBank/DDBJ whole genome shotgun (WGS) entry which is preliminary data.</text>
</comment>
<dbReference type="Gene3D" id="1.10.10.60">
    <property type="entry name" value="Homeodomain-like"/>
    <property type="match status" value="1"/>
</dbReference>
<evidence type="ECO:0000313" key="6">
    <source>
        <dbReference type="EMBL" id="NYE50661.1"/>
    </source>
</evidence>
<dbReference type="PRINTS" id="PR00455">
    <property type="entry name" value="HTHTETR"/>
</dbReference>
<dbReference type="PANTHER" id="PTHR47506:SF1">
    <property type="entry name" value="HTH-TYPE TRANSCRIPTIONAL REGULATOR YJDC"/>
    <property type="match status" value="1"/>
</dbReference>
<dbReference type="EMBL" id="JACCCC010000001">
    <property type="protein sequence ID" value="NYE50661.1"/>
    <property type="molecule type" value="Genomic_DNA"/>
</dbReference>
<dbReference type="PANTHER" id="PTHR47506">
    <property type="entry name" value="TRANSCRIPTIONAL REGULATORY PROTEIN"/>
    <property type="match status" value="1"/>
</dbReference>
<gene>
    <name evidence="6" type="ORF">HDA32_005781</name>
</gene>
<dbReference type="GO" id="GO:0003677">
    <property type="term" value="F:DNA binding"/>
    <property type="evidence" value="ECO:0007669"/>
    <property type="project" value="UniProtKB-UniRule"/>
</dbReference>
<dbReference type="AlphaFoldDB" id="A0A852U3B1"/>
<evidence type="ECO:0000256" key="1">
    <source>
        <dbReference type="ARBA" id="ARBA00023015"/>
    </source>
</evidence>
<dbReference type="Pfam" id="PF16925">
    <property type="entry name" value="TetR_C_13"/>
    <property type="match status" value="1"/>
</dbReference>
<dbReference type="Proteomes" id="UP000589036">
    <property type="component" value="Unassembled WGS sequence"/>
</dbReference>
<evidence type="ECO:0000256" key="4">
    <source>
        <dbReference type="PROSITE-ProRule" id="PRU00335"/>
    </source>
</evidence>
<dbReference type="InterPro" id="IPR011075">
    <property type="entry name" value="TetR_C"/>
</dbReference>
<keyword evidence="3" id="KW-0804">Transcription</keyword>
<proteinExistence type="predicted"/>
<evidence type="ECO:0000256" key="3">
    <source>
        <dbReference type="ARBA" id="ARBA00023163"/>
    </source>
</evidence>
<dbReference type="InterPro" id="IPR009057">
    <property type="entry name" value="Homeodomain-like_sf"/>
</dbReference>
<accession>A0A852U3B1</accession>
<dbReference type="SUPFAM" id="SSF48498">
    <property type="entry name" value="Tetracyclin repressor-like, C-terminal domain"/>
    <property type="match status" value="1"/>
</dbReference>
<name>A0A852U3B1_9ACTN</name>
<feature type="DNA-binding region" description="H-T-H motif" evidence="4">
    <location>
        <begin position="32"/>
        <end position="51"/>
    </location>
</feature>
<feature type="domain" description="HTH tetR-type" evidence="5">
    <location>
        <begin position="9"/>
        <end position="69"/>
    </location>
</feature>
<sequence>MAGRGRPRGFDRDAVLLRAMRVFWENGYEATSVADLTSAMGINSPSLYSAFGSKEALFREAVEIYSATEGSGWRRALDEEPTARAAVEAMLRTNAVAFTTPGRPSGCMIVLAATNCSEDNAGVRDLLAGYRSRVHASVRERIERGVTEGDVPGDADAGALASFYDTVHNGLSLRARDGASCSELLGVVDSAMAAWGALTAR</sequence>
<dbReference type="Pfam" id="PF00440">
    <property type="entry name" value="TetR_N"/>
    <property type="match status" value="1"/>
</dbReference>
<reference evidence="6 7" key="1">
    <citation type="submission" date="2020-07" db="EMBL/GenBank/DDBJ databases">
        <title>Sequencing the genomes of 1000 actinobacteria strains.</title>
        <authorList>
            <person name="Klenk H.-P."/>
        </authorList>
    </citation>
    <scope>NUCLEOTIDE SEQUENCE [LARGE SCALE GENOMIC DNA]</scope>
    <source>
        <strain evidence="6 7">CXB654</strain>
    </source>
</reference>
<dbReference type="InterPro" id="IPR036271">
    <property type="entry name" value="Tet_transcr_reg_TetR-rel_C_sf"/>
</dbReference>
<dbReference type="SUPFAM" id="SSF46689">
    <property type="entry name" value="Homeodomain-like"/>
    <property type="match status" value="1"/>
</dbReference>
<organism evidence="6 7">
    <name type="scientific">Spinactinospora alkalitolerans</name>
    <dbReference type="NCBI Taxonomy" id="687207"/>
    <lineage>
        <taxon>Bacteria</taxon>
        <taxon>Bacillati</taxon>
        <taxon>Actinomycetota</taxon>
        <taxon>Actinomycetes</taxon>
        <taxon>Streptosporangiales</taxon>
        <taxon>Nocardiopsidaceae</taxon>
        <taxon>Spinactinospora</taxon>
    </lineage>
</organism>
<dbReference type="PROSITE" id="PS50977">
    <property type="entry name" value="HTH_TETR_2"/>
    <property type="match status" value="1"/>
</dbReference>
<keyword evidence="2 4" id="KW-0238">DNA-binding</keyword>
<dbReference type="Gene3D" id="1.10.357.10">
    <property type="entry name" value="Tetracycline Repressor, domain 2"/>
    <property type="match status" value="1"/>
</dbReference>
<dbReference type="PROSITE" id="PS01081">
    <property type="entry name" value="HTH_TETR_1"/>
    <property type="match status" value="1"/>
</dbReference>
<evidence type="ECO:0000256" key="2">
    <source>
        <dbReference type="ARBA" id="ARBA00023125"/>
    </source>
</evidence>
<dbReference type="RefSeq" id="WP_179646113.1">
    <property type="nucleotide sequence ID" value="NZ_BAAAYY010000045.1"/>
</dbReference>
<protein>
    <submittedName>
        <fullName evidence="6">AcrR family transcriptional regulator</fullName>
    </submittedName>
</protein>
<keyword evidence="7" id="KW-1185">Reference proteome</keyword>
<dbReference type="InterPro" id="IPR001647">
    <property type="entry name" value="HTH_TetR"/>
</dbReference>
<dbReference type="InterPro" id="IPR023772">
    <property type="entry name" value="DNA-bd_HTH_TetR-type_CS"/>
</dbReference>
<evidence type="ECO:0000313" key="7">
    <source>
        <dbReference type="Proteomes" id="UP000589036"/>
    </source>
</evidence>